<organism evidence="2 3">
    <name type="scientific">Muraenolepis orangiensis</name>
    <name type="common">Patagonian moray cod</name>
    <dbReference type="NCBI Taxonomy" id="630683"/>
    <lineage>
        <taxon>Eukaryota</taxon>
        <taxon>Metazoa</taxon>
        <taxon>Chordata</taxon>
        <taxon>Craniata</taxon>
        <taxon>Vertebrata</taxon>
        <taxon>Euteleostomi</taxon>
        <taxon>Actinopterygii</taxon>
        <taxon>Neopterygii</taxon>
        <taxon>Teleostei</taxon>
        <taxon>Neoteleostei</taxon>
        <taxon>Acanthomorphata</taxon>
        <taxon>Zeiogadaria</taxon>
        <taxon>Gadariae</taxon>
        <taxon>Gadiformes</taxon>
        <taxon>Muraenolepidoidei</taxon>
        <taxon>Muraenolepididae</taxon>
        <taxon>Muraenolepis</taxon>
    </lineage>
</organism>
<accession>A0A9Q0IUL4</accession>
<feature type="region of interest" description="Disordered" evidence="1">
    <location>
        <begin position="1"/>
        <end position="20"/>
    </location>
</feature>
<evidence type="ECO:0000256" key="1">
    <source>
        <dbReference type="SAM" id="MobiDB-lite"/>
    </source>
</evidence>
<dbReference type="OrthoDB" id="9950695at2759"/>
<evidence type="ECO:0000313" key="3">
    <source>
        <dbReference type="Proteomes" id="UP001148018"/>
    </source>
</evidence>
<dbReference type="AlphaFoldDB" id="A0A9Q0IUL4"/>
<proteinExistence type="predicted"/>
<reference evidence="2" key="1">
    <citation type="submission" date="2022-07" db="EMBL/GenBank/DDBJ databases">
        <title>Chromosome-level genome of Muraenolepis orangiensis.</title>
        <authorList>
            <person name="Kim J."/>
        </authorList>
    </citation>
    <scope>NUCLEOTIDE SEQUENCE</scope>
    <source>
        <strain evidence="2">KU_S4_2022</strain>
        <tissue evidence="2">Muscle</tissue>
    </source>
</reference>
<feature type="compositionally biased region" description="Polar residues" evidence="1">
    <location>
        <begin position="66"/>
        <end position="77"/>
    </location>
</feature>
<comment type="caution">
    <text evidence="2">The sequence shown here is derived from an EMBL/GenBank/DDBJ whole genome shotgun (WGS) entry which is preliminary data.</text>
</comment>
<sequence>TQESDTTTTTGPSSWSSPACRSRTYGLCAAFKRGVDSNNSDDEDDATPPHEAFTPSESMVHGAQEVRQQQNGNSSVFSHGLGPSHSCVMGQVPQTANDLSFANCPSTPVATPVIQYDGSEEELMDTIEREFS</sequence>
<gene>
    <name evidence="2" type="ORF">NHX12_020131</name>
</gene>
<name>A0A9Q0IUL4_9TELE</name>
<keyword evidence="3" id="KW-1185">Reference proteome</keyword>
<dbReference type="Proteomes" id="UP001148018">
    <property type="component" value="Unassembled WGS sequence"/>
</dbReference>
<dbReference type="EMBL" id="JANIIK010000035">
    <property type="protein sequence ID" value="KAJ3613887.1"/>
    <property type="molecule type" value="Genomic_DNA"/>
</dbReference>
<feature type="non-terminal residue" evidence="2">
    <location>
        <position position="1"/>
    </location>
</feature>
<evidence type="ECO:0000313" key="2">
    <source>
        <dbReference type="EMBL" id="KAJ3613887.1"/>
    </source>
</evidence>
<feature type="compositionally biased region" description="Low complexity" evidence="1">
    <location>
        <begin position="1"/>
        <end position="17"/>
    </location>
</feature>
<protein>
    <submittedName>
        <fullName evidence="2">Uncharacterized protein</fullName>
    </submittedName>
</protein>
<feature type="region of interest" description="Disordered" evidence="1">
    <location>
        <begin position="34"/>
        <end position="84"/>
    </location>
</feature>